<evidence type="ECO:0000259" key="6">
    <source>
        <dbReference type="PROSITE" id="PS50093"/>
    </source>
</evidence>
<evidence type="ECO:0000256" key="3">
    <source>
        <dbReference type="ARBA" id="ARBA00023235"/>
    </source>
</evidence>
<dbReference type="RefSeq" id="WP_245184688.1">
    <property type="nucleotide sequence ID" value="NZ_JAATJH010000005.1"/>
</dbReference>
<evidence type="ECO:0000256" key="2">
    <source>
        <dbReference type="ARBA" id="ARBA00023110"/>
    </source>
</evidence>
<name>A0ABX0XFS3_9BACT</name>
<dbReference type="CDD" id="cd00146">
    <property type="entry name" value="PKD"/>
    <property type="match status" value="1"/>
</dbReference>
<dbReference type="InterPro" id="IPR013783">
    <property type="entry name" value="Ig-like_fold"/>
</dbReference>
<evidence type="ECO:0000313" key="7">
    <source>
        <dbReference type="EMBL" id="NJC27602.1"/>
    </source>
</evidence>
<organism evidence="7 8">
    <name type="scientific">Neolewinella antarctica</name>
    <dbReference type="NCBI Taxonomy" id="442734"/>
    <lineage>
        <taxon>Bacteria</taxon>
        <taxon>Pseudomonadati</taxon>
        <taxon>Bacteroidota</taxon>
        <taxon>Saprospiria</taxon>
        <taxon>Saprospirales</taxon>
        <taxon>Lewinellaceae</taxon>
        <taxon>Neolewinella</taxon>
    </lineage>
</organism>
<dbReference type="PRINTS" id="PR00153">
    <property type="entry name" value="CSAPPISMRASE"/>
</dbReference>
<dbReference type="InterPro" id="IPR035986">
    <property type="entry name" value="PKD_dom_sf"/>
</dbReference>
<evidence type="ECO:0000259" key="5">
    <source>
        <dbReference type="PROSITE" id="PS50072"/>
    </source>
</evidence>
<feature type="signal peptide" evidence="4">
    <location>
        <begin position="1"/>
        <end position="18"/>
    </location>
</feature>
<dbReference type="EMBL" id="JAATJH010000005">
    <property type="protein sequence ID" value="NJC27602.1"/>
    <property type="molecule type" value="Genomic_DNA"/>
</dbReference>
<dbReference type="Pfam" id="PF18911">
    <property type="entry name" value="PKD_4"/>
    <property type="match status" value="1"/>
</dbReference>
<sequence>MKRLLPLLLLGFLFTHCAVPKPGFTMPTQTARTLDTVRFANSSEKAVSYEWSFGDGTTSTKADPSHRYYKSGDYTVSLAATNEKGKTKSINQTINVTPPKECLIRIETPLGEMIARLSDATPKHQDNFVKLVEENFYDGLLFHRVIDGFMLQGGDPDSRDASPEARLGSGGPGYQVDAEFVDSLAHVKGAIAAARTNNPAKKSSGSQFYIASGKTVTDADLNRQEAQTGVRYPSEVREAYLEKGGVPFLDQNYTVFGQIIEGLDVIDKIAAVKTRPGDRPAEDVSMKISLIR</sequence>
<dbReference type="SUPFAM" id="SSF50891">
    <property type="entry name" value="Cyclophilin-like"/>
    <property type="match status" value="1"/>
</dbReference>
<dbReference type="Gene3D" id="2.60.40.10">
    <property type="entry name" value="Immunoglobulins"/>
    <property type="match status" value="1"/>
</dbReference>
<dbReference type="SMART" id="SM00089">
    <property type="entry name" value="PKD"/>
    <property type="match status" value="1"/>
</dbReference>
<reference evidence="7 8" key="1">
    <citation type="submission" date="2020-03" db="EMBL/GenBank/DDBJ databases">
        <title>Genomic Encyclopedia of Type Strains, Phase IV (KMG-IV): sequencing the most valuable type-strain genomes for metagenomic binning, comparative biology and taxonomic classification.</title>
        <authorList>
            <person name="Goeker M."/>
        </authorList>
    </citation>
    <scope>NUCLEOTIDE SEQUENCE [LARGE SCALE GENOMIC DNA]</scope>
    <source>
        <strain evidence="7 8">DSM 105096</strain>
    </source>
</reference>
<evidence type="ECO:0000313" key="8">
    <source>
        <dbReference type="Proteomes" id="UP000770785"/>
    </source>
</evidence>
<dbReference type="PROSITE" id="PS50093">
    <property type="entry name" value="PKD"/>
    <property type="match status" value="1"/>
</dbReference>
<accession>A0ABX0XFS3</accession>
<dbReference type="InterPro" id="IPR029000">
    <property type="entry name" value="Cyclophilin-like_dom_sf"/>
</dbReference>
<dbReference type="GO" id="GO:0003755">
    <property type="term" value="F:peptidyl-prolyl cis-trans isomerase activity"/>
    <property type="evidence" value="ECO:0007669"/>
    <property type="project" value="UniProtKB-EC"/>
</dbReference>
<keyword evidence="8" id="KW-1185">Reference proteome</keyword>
<dbReference type="InterPro" id="IPR020892">
    <property type="entry name" value="Cyclophilin-type_PPIase_CS"/>
</dbReference>
<comment type="function">
    <text evidence="4">PPIases accelerate the folding of proteins. It catalyzes the cis-trans isomerization of proline imidic peptide bonds in oligopeptides.</text>
</comment>
<dbReference type="PANTHER" id="PTHR45625:SF4">
    <property type="entry name" value="PEPTIDYLPROLYL ISOMERASE DOMAIN AND WD REPEAT-CONTAINING PROTEIN 1"/>
    <property type="match status" value="1"/>
</dbReference>
<evidence type="ECO:0000256" key="1">
    <source>
        <dbReference type="ARBA" id="ARBA00007365"/>
    </source>
</evidence>
<keyword evidence="3 4" id="KW-0413">Isomerase</keyword>
<proteinExistence type="inferred from homology"/>
<dbReference type="CDD" id="cd00317">
    <property type="entry name" value="cyclophilin"/>
    <property type="match status" value="1"/>
</dbReference>
<gene>
    <name evidence="7" type="ORF">GGR27_003119</name>
</gene>
<comment type="caution">
    <text evidence="7">The sequence shown here is derived from an EMBL/GenBank/DDBJ whole genome shotgun (WGS) entry which is preliminary data.</text>
</comment>
<comment type="similarity">
    <text evidence="1 4">Belongs to the cyclophilin-type PPIase family.</text>
</comment>
<dbReference type="InterPro" id="IPR000601">
    <property type="entry name" value="PKD_dom"/>
</dbReference>
<feature type="chain" id="PRO_5044952973" description="Peptidyl-prolyl cis-trans isomerase" evidence="4">
    <location>
        <begin position="19"/>
        <end position="292"/>
    </location>
</feature>
<dbReference type="SUPFAM" id="SSF49299">
    <property type="entry name" value="PKD domain"/>
    <property type="match status" value="1"/>
</dbReference>
<keyword evidence="4" id="KW-0732">Signal</keyword>
<dbReference type="PROSITE" id="PS00170">
    <property type="entry name" value="CSA_PPIASE_1"/>
    <property type="match status" value="1"/>
</dbReference>
<feature type="domain" description="PKD" evidence="6">
    <location>
        <begin position="19"/>
        <end position="97"/>
    </location>
</feature>
<dbReference type="PANTHER" id="PTHR45625">
    <property type="entry name" value="PEPTIDYL-PROLYL CIS-TRANS ISOMERASE-RELATED"/>
    <property type="match status" value="1"/>
</dbReference>
<dbReference type="Pfam" id="PF00160">
    <property type="entry name" value="Pro_isomerase"/>
    <property type="match status" value="1"/>
</dbReference>
<dbReference type="Proteomes" id="UP000770785">
    <property type="component" value="Unassembled WGS sequence"/>
</dbReference>
<dbReference type="EC" id="5.2.1.8" evidence="4"/>
<dbReference type="InterPro" id="IPR002130">
    <property type="entry name" value="Cyclophilin-type_PPIase_dom"/>
</dbReference>
<comment type="catalytic activity">
    <reaction evidence="4">
        <text>[protein]-peptidylproline (omega=180) = [protein]-peptidylproline (omega=0)</text>
        <dbReference type="Rhea" id="RHEA:16237"/>
        <dbReference type="Rhea" id="RHEA-COMP:10747"/>
        <dbReference type="Rhea" id="RHEA-COMP:10748"/>
        <dbReference type="ChEBI" id="CHEBI:83833"/>
        <dbReference type="ChEBI" id="CHEBI:83834"/>
        <dbReference type="EC" id="5.2.1.8"/>
    </reaction>
</comment>
<dbReference type="Gene3D" id="2.40.100.10">
    <property type="entry name" value="Cyclophilin-like"/>
    <property type="match status" value="1"/>
</dbReference>
<dbReference type="InterPro" id="IPR022409">
    <property type="entry name" value="PKD/Chitinase_dom"/>
</dbReference>
<dbReference type="InterPro" id="IPR044666">
    <property type="entry name" value="Cyclophilin_A-like"/>
</dbReference>
<evidence type="ECO:0000256" key="4">
    <source>
        <dbReference type="RuleBase" id="RU363019"/>
    </source>
</evidence>
<keyword evidence="2 4" id="KW-0697">Rotamase</keyword>
<feature type="domain" description="PPIase cyclophilin-type" evidence="5">
    <location>
        <begin position="107"/>
        <end position="286"/>
    </location>
</feature>
<dbReference type="PROSITE" id="PS50072">
    <property type="entry name" value="CSA_PPIASE_2"/>
    <property type="match status" value="1"/>
</dbReference>
<protein>
    <recommendedName>
        <fullName evidence="4">Peptidyl-prolyl cis-trans isomerase</fullName>
        <shortName evidence="4">PPIase</shortName>
        <ecNumber evidence="4">5.2.1.8</ecNumber>
    </recommendedName>
</protein>